<evidence type="ECO:0000313" key="3">
    <source>
        <dbReference type="Proteomes" id="UP001152523"/>
    </source>
</evidence>
<feature type="compositionally biased region" description="Basic and acidic residues" evidence="1">
    <location>
        <begin position="103"/>
        <end position="125"/>
    </location>
</feature>
<dbReference type="Proteomes" id="UP001152523">
    <property type="component" value="Unassembled WGS sequence"/>
</dbReference>
<comment type="caution">
    <text evidence="2">The sequence shown here is derived from an EMBL/GenBank/DDBJ whole genome shotgun (WGS) entry which is preliminary data.</text>
</comment>
<evidence type="ECO:0000313" key="2">
    <source>
        <dbReference type="EMBL" id="CAH9086690.1"/>
    </source>
</evidence>
<feature type="compositionally biased region" description="Polar residues" evidence="1">
    <location>
        <begin position="162"/>
        <end position="172"/>
    </location>
</feature>
<protein>
    <submittedName>
        <fullName evidence="2">Uncharacterized protein</fullName>
    </submittedName>
</protein>
<proteinExistence type="predicted"/>
<reference evidence="2" key="1">
    <citation type="submission" date="2022-07" db="EMBL/GenBank/DDBJ databases">
        <authorList>
            <person name="Macas J."/>
            <person name="Novak P."/>
            <person name="Neumann P."/>
        </authorList>
    </citation>
    <scope>NUCLEOTIDE SEQUENCE</scope>
</reference>
<dbReference type="EMBL" id="CAMAPF010000056">
    <property type="protein sequence ID" value="CAH9086690.1"/>
    <property type="molecule type" value="Genomic_DNA"/>
</dbReference>
<accession>A0AAV0D0K9</accession>
<feature type="compositionally biased region" description="Low complexity" evidence="1">
    <location>
        <begin position="26"/>
        <end position="36"/>
    </location>
</feature>
<feature type="compositionally biased region" description="Low complexity" evidence="1">
    <location>
        <begin position="136"/>
        <end position="161"/>
    </location>
</feature>
<gene>
    <name evidence="2" type="ORF">CEPIT_LOCUS9893</name>
</gene>
<dbReference type="AlphaFoldDB" id="A0AAV0D0K9"/>
<organism evidence="2 3">
    <name type="scientific">Cuscuta epithymum</name>
    <dbReference type="NCBI Taxonomy" id="186058"/>
    <lineage>
        <taxon>Eukaryota</taxon>
        <taxon>Viridiplantae</taxon>
        <taxon>Streptophyta</taxon>
        <taxon>Embryophyta</taxon>
        <taxon>Tracheophyta</taxon>
        <taxon>Spermatophyta</taxon>
        <taxon>Magnoliopsida</taxon>
        <taxon>eudicotyledons</taxon>
        <taxon>Gunneridae</taxon>
        <taxon>Pentapetalae</taxon>
        <taxon>asterids</taxon>
        <taxon>lamiids</taxon>
        <taxon>Solanales</taxon>
        <taxon>Convolvulaceae</taxon>
        <taxon>Cuscuteae</taxon>
        <taxon>Cuscuta</taxon>
        <taxon>Cuscuta subgen. Cuscuta</taxon>
    </lineage>
</organism>
<sequence length="172" mass="19195">MIKSNPNHSPHPLSHNQNQPPPYPYQPLNHLPPNLKHLPHLGEPRIQNVCPPTSTTPYPNPYTIPLDDLISIMLARLISKEDNLNPKQLAHLSLLQTQSACRDSLRDNKRSHEDPDDSDPHEGENKRKRVLEHGASSSHSQPQPNQPSSSNKQQPGSSSQPKTHTTQPITSS</sequence>
<name>A0AAV0D0K9_9ASTE</name>
<evidence type="ECO:0000256" key="1">
    <source>
        <dbReference type="SAM" id="MobiDB-lite"/>
    </source>
</evidence>
<feature type="region of interest" description="Disordered" evidence="1">
    <location>
        <begin position="1"/>
        <end position="54"/>
    </location>
</feature>
<keyword evidence="3" id="KW-1185">Reference proteome</keyword>
<feature type="region of interest" description="Disordered" evidence="1">
    <location>
        <begin position="103"/>
        <end position="172"/>
    </location>
</feature>